<dbReference type="Pfam" id="PF00096">
    <property type="entry name" value="zf-C2H2"/>
    <property type="match status" value="1"/>
</dbReference>
<evidence type="ECO:0000259" key="1">
    <source>
        <dbReference type="PROSITE" id="PS50157"/>
    </source>
</evidence>
<reference evidence="2" key="1">
    <citation type="submission" date="2020-03" db="EMBL/GenBank/DDBJ databases">
        <title>The deep terrestrial virosphere.</title>
        <authorList>
            <person name="Holmfeldt K."/>
            <person name="Nilsson E."/>
            <person name="Simone D."/>
            <person name="Lopez-Fernandez M."/>
            <person name="Wu X."/>
            <person name="de Brujin I."/>
            <person name="Lundin D."/>
            <person name="Andersson A."/>
            <person name="Bertilsson S."/>
            <person name="Dopson M."/>
        </authorList>
    </citation>
    <scope>NUCLEOTIDE SEQUENCE</scope>
    <source>
        <strain evidence="2">MM171B01081</strain>
    </source>
</reference>
<name>A0A6M3M6B0_9ZZZZ</name>
<dbReference type="AlphaFoldDB" id="A0A6M3M6B0"/>
<dbReference type="SUPFAM" id="SSF57667">
    <property type="entry name" value="beta-beta-alpha zinc fingers"/>
    <property type="match status" value="1"/>
</dbReference>
<dbReference type="Gene3D" id="3.30.160.60">
    <property type="entry name" value="Classic Zinc Finger"/>
    <property type="match status" value="1"/>
</dbReference>
<sequence>MSNEVGPPIGIPSFELLLPMPPDMGPPLPRFLGILWPWAEEKPPPGEYECPYCGEKFATYDELVAHIISAHPEERIPIDIIWTD</sequence>
<dbReference type="PROSITE" id="PS00028">
    <property type="entry name" value="ZINC_FINGER_C2H2_1"/>
    <property type="match status" value="1"/>
</dbReference>
<dbReference type="InterPro" id="IPR013087">
    <property type="entry name" value="Znf_C2H2_type"/>
</dbReference>
<protein>
    <recommendedName>
        <fullName evidence="1">C2H2-type domain-containing protein</fullName>
    </recommendedName>
</protein>
<feature type="domain" description="C2H2-type" evidence="1">
    <location>
        <begin position="48"/>
        <end position="76"/>
    </location>
</feature>
<organism evidence="2">
    <name type="scientific">viral metagenome</name>
    <dbReference type="NCBI Taxonomy" id="1070528"/>
    <lineage>
        <taxon>unclassified sequences</taxon>
        <taxon>metagenomes</taxon>
        <taxon>organismal metagenomes</taxon>
    </lineage>
</organism>
<dbReference type="InterPro" id="IPR036236">
    <property type="entry name" value="Znf_C2H2_sf"/>
</dbReference>
<evidence type="ECO:0000313" key="2">
    <source>
        <dbReference type="EMBL" id="QJB02754.1"/>
    </source>
</evidence>
<dbReference type="SMART" id="SM00355">
    <property type="entry name" value="ZnF_C2H2"/>
    <property type="match status" value="1"/>
</dbReference>
<accession>A0A6M3M6B0</accession>
<gene>
    <name evidence="2" type="ORF">MM171B01081_0009</name>
</gene>
<proteinExistence type="predicted"/>
<dbReference type="EMBL" id="MT143805">
    <property type="protein sequence ID" value="QJB02754.1"/>
    <property type="molecule type" value="Genomic_DNA"/>
</dbReference>
<dbReference type="PROSITE" id="PS50157">
    <property type="entry name" value="ZINC_FINGER_C2H2_2"/>
    <property type="match status" value="1"/>
</dbReference>